<keyword evidence="7 9" id="KW-0811">Translocation</keyword>
<evidence type="ECO:0000256" key="6">
    <source>
        <dbReference type="ARBA" id="ARBA00022989"/>
    </source>
</evidence>
<dbReference type="GO" id="GO:0043952">
    <property type="term" value="P:protein transport by the Sec complex"/>
    <property type="evidence" value="ECO:0007669"/>
    <property type="project" value="UniProtKB-UniRule"/>
</dbReference>
<dbReference type="GO" id="GO:0065002">
    <property type="term" value="P:intracellular protein transmembrane transport"/>
    <property type="evidence" value="ECO:0007669"/>
    <property type="project" value="UniProtKB-UniRule"/>
</dbReference>
<feature type="transmembrane region" description="Helical" evidence="9">
    <location>
        <begin position="506"/>
        <end position="525"/>
    </location>
</feature>
<comment type="function">
    <text evidence="9">Part of the Sec protein translocase complex. Interacts with the SecYEG preprotein conducting channel. SecDF uses the proton motive force (PMF) to complete protein translocation after the ATP-dependent function of SecA.</text>
</comment>
<feature type="transmembrane region" description="Helical" evidence="9">
    <location>
        <begin position="598"/>
        <end position="622"/>
    </location>
</feature>
<evidence type="ECO:0000256" key="5">
    <source>
        <dbReference type="ARBA" id="ARBA00022927"/>
    </source>
</evidence>
<keyword evidence="5 9" id="KW-0653">Protein transport</keyword>
<evidence type="ECO:0000256" key="2">
    <source>
        <dbReference type="ARBA" id="ARBA00022448"/>
    </source>
</evidence>
<dbReference type="GO" id="GO:0015450">
    <property type="term" value="F:protein-transporting ATPase activity"/>
    <property type="evidence" value="ECO:0007669"/>
    <property type="project" value="InterPro"/>
</dbReference>
<dbReference type="HAMAP" id="MF_01463_B">
    <property type="entry name" value="SecD_B"/>
    <property type="match status" value="1"/>
</dbReference>
<evidence type="ECO:0000256" key="8">
    <source>
        <dbReference type="ARBA" id="ARBA00023136"/>
    </source>
</evidence>
<evidence type="ECO:0000256" key="9">
    <source>
        <dbReference type="HAMAP-Rule" id="MF_01463"/>
    </source>
</evidence>
<evidence type="ECO:0000256" key="10">
    <source>
        <dbReference type="HAMAP-Rule" id="MF_01464"/>
    </source>
</evidence>
<feature type="transmembrane region" description="Helical" evidence="9">
    <location>
        <begin position="849"/>
        <end position="872"/>
    </location>
</feature>
<dbReference type="InterPro" id="IPR005791">
    <property type="entry name" value="SecD"/>
</dbReference>
<feature type="transmembrane region" description="Helical" evidence="9">
    <location>
        <begin position="825"/>
        <end position="842"/>
    </location>
</feature>
<feature type="transmembrane region" description="Helical" evidence="9">
    <location>
        <begin position="634"/>
        <end position="653"/>
    </location>
</feature>
<dbReference type="EMBL" id="NQXA01000004">
    <property type="protein sequence ID" value="PHQ29537.1"/>
    <property type="molecule type" value="Genomic_DNA"/>
</dbReference>
<keyword evidence="6 9" id="KW-1133">Transmembrane helix</keyword>
<keyword evidence="8 9" id="KW-0472">Membrane</keyword>
<feature type="domain" description="Protein export membrane protein SecD/SecF C-terminal" evidence="11">
    <location>
        <begin position="805"/>
        <end position="986"/>
    </location>
</feature>
<dbReference type="Gene3D" id="3.30.1360.200">
    <property type="match status" value="1"/>
</dbReference>
<dbReference type="RefSeq" id="WP_099646031.1">
    <property type="nucleotide sequence ID" value="NZ_KZ319290.1"/>
</dbReference>
<dbReference type="InterPro" id="IPR048631">
    <property type="entry name" value="SecD_1st"/>
</dbReference>
<comment type="similarity">
    <text evidence="10">Belongs to the SecD/SecF family. SecF subfamily.</text>
</comment>
<feature type="transmembrane region" description="Helical" evidence="9">
    <location>
        <begin position="534"/>
        <end position="553"/>
    </location>
</feature>
<dbReference type="Pfam" id="PF07549">
    <property type="entry name" value="Sec_GG"/>
    <property type="match status" value="1"/>
</dbReference>
<dbReference type="NCBIfam" id="TIGR00966">
    <property type="entry name" value="transloc_SecF"/>
    <property type="match status" value="1"/>
</dbReference>
<dbReference type="Proteomes" id="UP000229433">
    <property type="component" value="Unassembled WGS sequence"/>
</dbReference>
<comment type="caution">
    <text evidence="13">The sequence shown here is derived from an EMBL/GenBank/DDBJ whole genome shotgun (WGS) entry which is preliminary data.</text>
</comment>
<dbReference type="InterPro" id="IPR005665">
    <property type="entry name" value="SecF_bac"/>
</dbReference>
<feature type="transmembrane region" description="Helical" evidence="9">
    <location>
        <begin position="7"/>
        <end position="27"/>
    </location>
</feature>
<dbReference type="Pfam" id="PF02355">
    <property type="entry name" value="SecD_SecF_C"/>
    <property type="match status" value="2"/>
</dbReference>
<dbReference type="PANTHER" id="PTHR30081">
    <property type="entry name" value="PROTEIN-EXPORT MEMBRANE PROTEIN SEC"/>
    <property type="match status" value="1"/>
</dbReference>
<dbReference type="InterPro" id="IPR048634">
    <property type="entry name" value="SecD_SecF_C"/>
</dbReference>
<feature type="transmembrane region" description="Helical" evidence="9">
    <location>
        <begin position="687"/>
        <end position="705"/>
    </location>
</feature>
<dbReference type="InterPro" id="IPR022645">
    <property type="entry name" value="SecD/SecF_bac"/>
</dbReference>
<dbReference type="InterPro" id="IPR022646">
    <property type="entry name" value="SecD/SecF_CS"/>
</dbReference>
<evidence type="ECO:0000256" key="7">
    <source>
        <dbReference type="ARBA" id="ARBA00023010"/>
    </source>
</evidence>
<accession>A0A2G1VRX7</accession>
<dbReference type="GO" id="GO:0005886">
    <property type="term" value="C:plasma membrane"/>
    <property type="evidence" value="ECO:0007669"/>
    <property type="project" value="UniProtKB-SubCell"/>
</dbReference>
<gene>
    <name evidence="10" type="primary">secF</name>
    <name evidence="9" type="synonym">secD</name>
    <name evidence="13" type="ORF">CJ305_09470</name>
</gene>
<feature type="domain" description="Protein export membrane protein SecD/SecF C-terminal" evidence="11">
    <location>
        <begin position="484"/>
        <end position="650"/>
    </location>
</feature>
<dbReference type="HAMAP" id="MF_01464_B">
    <property type="entry name" value="SecF_B"/>
    <property type="match status" value="1"/>
</dbReference>
<evidence type="ECO:0000256" key="1">
    <source>
        <dbReference type="ARBA" id="ARBA00004651"/>
    </source>
</evidence>
<dbReference type="Gene3D" id="1.20.1640.10">
    <property type="entry name" value="Multidrug efflux transporter AcrB transmembrane domain"/>
    <property type="match status" value="2"/>
</dbReference>
<dbReference type="AlphaFoldDB" id="A0A2G1VRX7"/>
<dbReference type="GO" id="GO:0006605">
    <property type="term" value="P:protein targeting"/>
    <property type="evidence" value="ECO:0007669"/>
    <property type="project" value="UniProtKB-UniRule"/>
</dbReference>
<evidence type="ECO:0000313" key="14">
    <source>
        <dbReference type="Proteomes" id="UP000229433"/>
    </source>
</evidence>
<dbReference type="Pfam" id="PF21760">
    <property type="entry name" value="SecD_1st"/>
    <property type="match status" value="1"/>
</dbReference>
<dbReference type="PANTHER" id="PTHR30081:SF1">
    <property type="entry name" value="PROTEIN TRANSLOCASE SUBUNIT SECD"/>
    <property type="match status" value="1"/>
</dbReference>
<comment type="caution">
    <text evidence="9">Lacks conserved residue(s) required for the propagation of feature annotation.</text>
</comment>
<protein>
    <recommendedName>
        <fullName evidence="9 10">Multifunctional fusion protein</fullName>
    </recommendedName>
    <domain>
        <recommendedName>
            <fullName evidence="9">Protein translocase subunit SecD</fullName>
        </recommendedName>
    </domain>
    <domain>
        <recommendedName>
            <fullName evidence="10">Protein-export membrane protein SecF</fullName>
        </recommendedName>
    </domain>
</protein>
<evidence type="ECO:0000256" key="3">
    <source>
        <dbReference type="ARBA" id="ARBA00022475"/>
    </source>
</evidence>
<dbReference type="NCBIfam" id="TIGR01129">
    <property type="entry name" value="secD"/>
    <property type="match status" value="1"/>
</dbReference>
<feature type="transmembrane region" description="Helical" evidence="9">
    <location>
        <begin position="559"/>
        <end position="577"/>
    </location>
</feature>
<feature type="transmembrane region" description="Helical" evidence="9">
    <location>
        <begin position="884"/>
        <end position="904"/>
    </location>
</feature>
<comment type="similarity">
    <text evidence="9">Belongs to the SecD/SecF family. SecD subfamily.</text>
</comment>
<dbReference type="SUPFAM" id="SSF82866">
    <property type="entry name" value="Multidrug efflux transporter AcrB transmembrane domain"/>
    <property type="match status" value="2"/>
</dbReference>
<dbReference type="NCBIfam" id="NF009585">
    <property type="entry name" value="PRK13024.1-5"/>
    <property type="match status" value="1"/>
</dbReference>
<comment type="subunit">
    <text evidence="10">Forms a complex with SecD. Part of the essential Sec protein translocation apparatus which comprises SecA, SecYEG and auxiliary proteins SecDF. Other proteins may also be involved.</text>
</comment>
<keyword evidence="2 9" id="KW-0813">Transport</keyword>
<feature type="domain" description="Protein translocase subunit SecDF P1" evidence="12">
    <location>
        <begin position="190"/>
        <end position="246"/>
    </location>
</feature>
<name>A0A2G1VRX7_9FLAO</name>
<evidence type="ECO:0000256" key="4">
    <source>
        <dbReference type="ARBA" id="ARBA00022692"/>
    </source>
</evidence>
<evidence type="ECO:0000259" key="11">
    <source>
        <dbReference type="Pfam" id="PF02355"/>
    </source>
</evidence>
<dbReference type="Gene3D" id="3.30.70.3220">
    <property type="match status" value="1"/>
</dbReference>
<proteinExistence type="inferred from homology"/>
<keyword evidence="14" id="KW-1185">Reference proteome</keyword>
<feature type="transmembrane region" description="Helical" evidence="9">
    <location>
        <begin position="961"/>
        <end position="984"/>
    </location>
</feature>
<dbReference type="InterPro" id="IPR022813">
    <property type="entry name" value="SecD/SecF_arch_bac"/>
</dbReference>
<sequence length="1004" mass="109827">MQNKGLIRVFAILFGLVSLYQLSFTYFTNQAEDKAAAYAEQQVPTTVADYVDVRGEVARQYLDSVGNEPIALGITYNDAKEKELNKGLDLKGGMNAILEISVADILRGLSNNSTDPAFNQALDQAAEAQKDSQNSFLDNFFDAFEAIPGDNKLASPDIFANTTLGEKVNFNMTNDEIKPVIRREVEESIKSAFEVLRNRIDKFGVTQPNIQRLDNQSRILIELPGATDIERVRFQLESTAQLEFYKTVFAAEAAPYLIEVNSILKDLVAPAEEEEEVAEVQDSTETTDDSIEELLASEEDSISPAAQNNPLFERFSFNPAIQQYGQAPVIGYAQTKDTATINSYLSKPEVVRARPQNLRYAKFRWGTAEEDSDVVALYALQSDRAGNPAMDGDVVQDSRQQYTQMGLPSVGIDFEGQGPSQWAKLTGEVAADGSAIAIVLDGTVYSAATAKQEIKNGGTEISGSFTVTEAQDLANVLKAGKLPASAKIISYDVVGPSLGQEAINSGLISFVIALLLVLVWMIFYYGKAGAFADVALAVNILFIFGILAGLGAVLTLPGIAGIVLTIGMSVDANVLIFERIKEELAKGKSQKDAIKDGFNNALSSILDANITTFLTALILFLFGTGPIQGFATTLMIGIGTSLFTAIFVTRLFIDGYGKNGKSLEFCTAATRNLFANFNKDFLAKRKIAYLISGALIVVSIISLFTNSLDQGVDFVGGRNYTVRFEQPVNATEVEQNLIAELESAQAKTYGEANQLKITTKYRIDEEASEVDDDIQQKLYTALKSYLPADLTFEQFVKGGSSEAKIGLLEYNKVGPTIADDIKRDSFWAVLGSLVVVFLYILLRFRRWQFSLGAVAAVFHDVLIVLGIFSLTYKFMPFNMEIDQSFIAAILTVIGYSLNDTVVVFDRIREFMKEYGESRKMGVIINQAINSTISRTLNTSMTTLIVLLAIFIFGGASIMGFMFALIVGVVVGTYSSIFIATPVMFDTIQKKALKPEKQKEEEPVA</sequence>
<keyword evidence="3 9" id="KW-1003">Cell membrane</keyword>
<feature type="transmembrane region" description="Helical" evidence="9">
    <location>
        <begin position="936"/>
        <end position="955"/>
    </location>
</feature>
<dbReference type="InterPro" id="IPR055344">
    <property type="entry name" value="SecD_SecF_C_bact"/>
</dbReference>
<evidence type="ECO:0000313" key="13">
    <source>
        <dbReference type="EMBL" id="PHQ29537.1"/>
    </source>
</evidence>
<comment type="subunit">
    <text evidence="9">Forms a complex with SecF. Part of the essential Sec protein translocation apparatus which comprises SecA, SecYEG and auxiliary proteins SecDF. Other proteins may also be involved.</text>
</comment>
<dbReference type="OrthoDB" id="9805019at2"/>
<dbReference type="PRINTS" id="PR01755">
    <property type="entry name" value="SECFTRNLCASE"/>
</dbReference>
<comment type="subcellular location">
    <subcellularLocation>
        <location evidence="1 9">Cell membrane</location>
        <topology evidence="1 9">Multi-pass membrane protein</topology>
    </subcellularLocation>
</comment>
<keyword evidence="4 9" id="KW-0812">Transmembrane</keyword>
<dbReference type="FunFam" id="1.20.1640.10:FF:000004">
    <property type="entry name" value="Protein translocase subunit SecD"/>
    <property type="match status" value="1"/>
</dbReference>
<organism evidence="13 14">
    <name type="scientific">Leeuwenhoekiella nanhaiensis</name>
    <dbReference type="NCBI Taxonomy" id="1655491"/>
    <lineage>
        <taxon>Bacteria</taxon>
        <taxon>Pseudomonadati</taxon>
        <taxon>Bacteroidota</taxon>
        <taxon>Flavobacteriia</taxon>
        <taxon>Flavobacteriales</taxon>
        <taxon>Flavobacteriaceae</taxon>
        <taxon>Leeuwenhoekiella</taxon>
    </lineage>
</organism>
<reference evidence="13 14" key="1">
    <citation type="submission" date="2017-08" db="EMBL/GenBank/DDBJ databases">
        <title>The whole genome shortgun sequences of strain Leeuwenhoekiella nanhaiensis G18 from the South China Sea.</title>
        <authorList>
            <person name="Liu Q."/>
        </authorList>
    </citation>
    <scope>NUCLEOTIDE SEQUENCE [LARGE SCALE GENOMIC DNA]</scope>
    <source>
        <strain evidence="13 14">G18</strain>
    </source>
</reference>
<dbReference type="NCBIfam" id="TIGR00916">
    <property type="entry name" value="2A0604s01"/>
    <property type="match status" value="2"/>
</dbReference>
<evidence type="ECO:0000259" key="12">
    <source>
        <dbReference type="Pfam" id="PF21760"/>
    </source>
</evidence>